<accession>A0A7R9C1E3</accession>
<evidence type="ECO:0000313" key="2">
    <source>
        <dbReference type="Proteomes" id="UP000678499"/>
    </source>
</evidence>
<gene>
    <name evidence="1" type="ORF">NMOB1V02_LOCUS11795</name>
</gene>
<dbReference type="EMBL" id="OA889300">
    <property type="protein sequence ID" value="CAD7284188.1"/>
    <property type="molecule type" value="Genomic_DNA"/>
</dbReference>
<protein>
    <submittedName>
        <fullName evidence="1">Uncharacterized protein</fullName>
    </submittedName>
</protein>
<reference evidence="1" key="1">
    <citation type="submission" date="2020-11" db="EMBL/GenBank/DDBJ databases">
        <authorList>
            <person name="Tran Van P."/>
        </authorList>
    </citation>
    <scope>NUCLEOTIDE SEQUENCE</scope>
</reference>
<feature type="non-terminal residue" evidence="1">
    <location>
        <position position="1"/>
    </location>
</feature>
<organism evidence="1">
    <name type="scientific">Notodromas monacha</name>
    <dbReference type="NCBI Taxonomy" id="399045"/>
    <lineage>
        <taxon>Eukaryota</taxon>
        <taxon>Metazoa</taxon>
        <taxon>Ecdysozoa</taxon>
        <taxon>Arthropoda</taxon>
        <taxon>Crustacea</taxon>
        <taxon>Oligostraca</taxon>
        <taxon>Ostracoda</taxon>
        <taxon>Podocopa</taxon>
        <taxon>Podocopida</taxon>
        <taxon>Cypridocopina</taxon>
        <taxon>Cypridoidea</taxon>
        <taxon>Cyprididae</taxon>
        <taxon>Notodromas</taxon>
    </lineage>
</organism>
<sequence length="244" mass="28036">MVKEYSSTLCRDSAVEKILTSNSHHEIRQQDPKLMLSNNRFCTQEFPTTSTMSSLSPKSASVKEETIKSECLENSQAYDDLYSFQPASSSSGNTLGLSRQYVRTERSYLKKRNTNTQFALYSLIYSIDTDVLAAADIRLFCLRYQMKSRDFSVKVTLQKKLHYPGDRKVSQNQLDDWLFLGIASPVKSATILGLTLYQTMQDEYYTRHMLDGRIVNSDQRSGFLFQRLCSCKFKKKSVIQIKLT</sequence>
<proteinExistence type="predicted"/>
<evidence type="ECO:0000313" key="1">
    <source>
        <dbReference type="EMBL" id="CAD7284188.1"/>
    </source>
</evidence>
<dbReference type="AlphaFoldDB" id="A0A7R9C1E3"/>
<keyword evidence="2" id="KW-1185">Reference proteome</keyword>
<dbReference type="Proteomes" id="UP000678499">
    <property type="component" value="Unassembled WGS sequence"/>
</dbReference>
<dbReference type="EMBL" id="CAJPEX010007263">
    <property type="protein sequence ID" value="CAG0924340.1"/>
    <property type="molecule type" value="Genomic_DNA"/>
</dbReference>
<name>A0A7R9C1E3_9CRUS</name>